<dbReference type="Pfam" id="PF00059">
    <property type="entry name" value="Lectin_C"/>
    <property type="match status" value="1"/>
</dbReference>
<dbReference type="PANTHER" id="PTHR45784:SF3">
    <property type="entry name" value="C-TYPE LECTIN DOMAIN FAMILY 4 MEMBER K-LIKE-RELATED"/>
    <property type="match status" value="1"/>
</dbReference>
<keyword evidence="3" id="KW-1185">Reference proteome</keyword>
<organism evidence="2 3">
    <name type="scientific">Muraenolepis orangiensis</name>
    <name type="common">Patagonian moray cod</name>
    <dbReference type="NCBI Taxonomy" id="630683"/>
    <lineage>
        <taxon>Eukaryota</taxon>
        <taxon>Metazoa</taxon>
        <taxon>Chordata</taxon>
        <taxon>Craniata</taxon>
        <taxon>Vertebrata</taxon>
        <taxon>Euteleostomi</taxon>
        <taxon>Actinopterygii</taxon>
        <taxon>Neopterygii</taxon>
        <taxon>Teleostei</taxon>
        <taxon>Neoteleostei</taxon>
        <taxon>Acanthomorphata</taxon>
        <taxon>Zeiogadaria</taxon>
        <taxon>Gadariae</taxon>
        <taxon>Gadiformes</taxon>
        <taxon>Muraenolepidoidei</taxon>
        <taxon>Muraenolepididae</taxon>
        <taxon>Muraenolepis</taxon>
    </lineage>
</organism>
<dbReference type="SUPFAM" id="SSF56436">
    <property type="entry name" value="C-type lectin-like"/>
    <property type="match status" value="1"/>
</dbReference>
<dbReference type="Proteomes" id="UP001148018">
    <property type="component" value="Unassembled WGS sequence"/>
</dbReference>
<gene>
    <name evidence="2" type="ORF">NHX12_017470</name>
</gene>
<dbReference type="AlphaFoldDB" id="A0A9Q0D9C5"/>
<dbReference type="PROSITE" id="PS50041">
    <property type="entry name" value="C_TYPE_LECTIN_2"/>
    <property type="match status" value="1"/>
</dbReference>
<proteinExistence type="predicted"/>
<dbReference type="SMART" id="SM00034">
    <property type="entry name" value="CLECT"/>
    <property type="match status" value="1"/>
</dbReference>
<evidence type="ECO:0000313" key="2">
    <source>
        <dbReference type="EMBL" id="KAJ3583398.1"/>
    </source>
</evidence>
<sequence length="142" mass="16327">QLSWKSAKSYCRTHYTDLAKIENQAENQQVSSNVTTFAWIGLSRDPWTWSDGSIGSFRHWLVNEPDNKESVQFCSVFLNGRKRIRIRIKIHSNFDLTNQEMKDNILLQMAASLASTGNKGFNLSWSVPPTKLEPEDLNHDNK</sequence>
<dbReference type="PANTHER" id="PTHR45784">
    <property type="entry name" value="C-TYPE LECTIN DOMAIN FAMILY 20 MEMBER A-RELATED"/>
    <property type="match status" value="1"/>
</dbReference>
<feature type="domain" description="C-type lectin" evidence="1">
    <location>
        <begin position="1"/>
        <end position="81"/>
    </location>
</feature>
<dbReference type="InterPro" id="IPR016187">
    <property type="entry name" value="CTDL_fold"/>
</dbReference>
<dbReference type="OrthoDB" id="7357196at2759"/>
<protein>
    <recommendedName>
        <fullName evidence="1">C-type lectin domain-containing protein</fullName>
    </recommendedName>
</protein>
<evidence type="ECO:0000313" key="3">
    <source>
        <dbReference type="Proteomes" id="UP001148018"/>
    </source>
</evidence>
<comment type="caution">
    <text evidence="2">The sequence shown here is derived from an EMBL/GenBank/DDBJ whole genome shotgun (WGS) entry which is preliminary data.</text>
</comment>
<dbReference type="InterPro" id="IPR001304">
    <property type="entry name" value="C-type_lectin-like"/>
</dbReference>
<feature type="non-terminal residue" evidence="2">
    <location>
        <position position="1"/>
    </location>
</feature>
<name>A0A9Q0D9C5_9TELE</name>
<reference evidence="2" key="1">
    <citation type="submission" date="2022-07" db="EMBL/GenBank/DDBJ databases">
        <title>Chromosome-level genome of Muraenolepis orangiensis.</title>
        <authorList>
            <person name="Kim J."/>
        </authorList>
    </citation>
    <scope>NUCLEOTIDE SEQUENCE</scope>
    <source>
        <strain evidence="2">KU_S4_2022</strain>
        <tissue evidence="2">Muscle</tissue>
    </source>
</reference>
<dbReference type="InterPro" id="IPR016186">
    <property type="entry name" value="C-type_lectin-like/link_sf"/>
</dbReference>
<evidence type="ECO:0000259" key="1">
    <source>
        <dbReference type="PROSITE" id="PS50041"/>
    </source>
</evidence>
<dbReference type="EMBL" id="JANIIK010000377">
    <property type="protein sequence ID" value="KAJ3583398.1"/>
    <property type="molecule type" value="Genomic_DNA"/>
</dbReference>
<accession>A0A9Q0D9C5</accession>
<dbReference type="Gene3D" id="3.10.100.10">
    <property type="entry name" value="Mannose-Binding Protein A, subunit A"/>
    <property type="match status" value="1"/>
</dbReference>